<dbReference type="GO" id="GO:0008168">
    <property type="term" value="F:methyltransferase activity"/>
    <property type="evidence" value="ECO:0007669"/>
    <property type="project" value="UniProtKB-KW"/>
</dbReference>
<evidence type="ECO:0000256" key="3">
    <source>
        <dbReference type="ARBA" id="ARBA00022603"/>
    </source>
</evidence>
<dbReference type="InterPro" id="IPR012327">
    <property type="entry name" value="MeTrfase_D12"/>
</dbReference>
<dbReference type="EC" id="2.1.1.72" evidence="2"/>
<protein>
    <recommendedName>
        <fullName evidence="2">site-specific DNA-methyltransferase (adenine-specific)</fullName>
        <ecNumber evidence="2">2.1.1.72</ecNumber>
    </recommendedName>
</protein>
<name>A0ABZ2HW64_9HYPH</name>
<dbReference type="InterPro" id="IPR029063">
    <property type="entry name" value="SAM-dependent_MTases_sf"/>
</dbReference>
<proteinExistence type="inferred from homology"/>
<dbReference type="EMBL" id="CP146275">
    <property type="protein sequence ID" value="WWT31364.1"/>
    <property type="molecule type" value="Genomic_DNA"/>
</dbReference>
<evidence type="ECO:0000313" key="7">
    <source>
        <dbReference type="EMBL" id="WWT31364.1"/>
    </source>
</evidence>
<dbReference type="PANTHER" id="PTHR30481">
    <property type="entry name" value="DNA ADENINE METHYLASE"/>
    <property type="match status" value="1"/>
</dbReference>
<gene>
    <name evidence="7" type="ORF">V6617_09975</name>
</gene>
<dbReference type="PRINTS" id="PR00505">
    <property type="entry name" value="D12N6MTFRASE"/>
</dbReference>
<dbReference type="Gene3D" id="1.10.1020.10">
    <property type="entry name" value="Adenine-specific Methyltransferase, Domain 2"/>
    <property type="match status" value="1"/>
</dbReference>
<accession>A0ABZ2HW64</accession>
<comment type="similarity">
    <text evidence="1">Belongs to the N(4)/N(6)-methyltransferase family.</text>
</comment>
<evidence type="ECO:0000256" key="2">
    <source>
        <dbReference type="ARBA" id="ARBA00011900"/>
    </source>
</evidence>
<keyword evidence="3 7" id="KW-0489">Methyltransferase</keyword>
<dbReference type="SUPFAM" id="SSF53335">
    <property type="entry name" value="S-adenosyl-L-methionine-dependent methyltransferases"/>
    <property type="match status" value="1"/>
</dbReference>
<keyword evidence="4" id="KW-0808">Transferase</keyword>
<evidence type="ECO:0000256" key="6">
    <source>
        <dbReference type="ARBA" id="ARBA00047942"/>
    </source>
</evidence>
<dbReference type="PIRSF" id="PIRSF000398">
    <property type="entry name" value="M_m6A_EcoRV"/>
    <property type="match status" value="1"/>
</dbReference>
<dbReference type="Proteomes" id="UP001369958">
    <property type="component" value="Chromosome"/>
</dbReference>
<dbReference type="InterPro" id="IPR012263">
    <property type="entry name" value="M_m6A_EcoRV"/>
</dbReference>
<reference evidence="7 8" key="1">
    <citation type="submission" date="2024-02" db="EMBL/GenBank/DDBJ databases">
        <title>Complete genome sequence of Pelagibacterium nitratireducens ZH15.</title>
        <authorList>
            <person name="Zhao L.H."/>
        </authorList>
    </citation>
    <scope>NUCLEOTIDE SEQUENCE [LARGE SCALE GENOMIC DNA]</scope>
    <source>
        <strain evidence="7 8">ZH15</strain>
    </source>
</reference>
<keyword evidence="8" id="KW-1185">Reference proteome</keyword>
<comment type="catalytic activity">
    <reaction evidence="6">
        <text>a 2'-deoxyadenosine in DNA + S-adenosyl-L-methionine = an N(6)-methyl-2'-deoxyadenosine in DNA + S-adenosyl-L-homocysteine + H(+)</text>
        <dbReference type="Rhea" id="RHEA:15197"/>
        <dbReference type="Rhea" id="RHEA-COMP:12418"/>
        <dbReference type="Rhea" id="RHEA-COMP:12419"/>
        <dbReference type="ChEBI" id="CHEBI:15378"/>
        <dbReference type="ChEBI" id="CHEBI:57856"/>
        <dbReference type="ChEBI" id="CHEBI:59789"/>
        <dbReference type="ChEBI" id="CHEBI:90615"/>
        <dbReference type="ChEBI" id="CHEBI:90616"/>
        <dbReference type="EC" id="2.1.1.72"/>
    </reaction>
</comment>
<evidence type="ECO:0000256" key="5">
    <source>
        <dbReference type="ARBA" id="ARBA00022691"/>
    </source>
</evidence>
<evidence type="ECO:0000256" key="1">
    <source>
        <dbReference type="ARBA" id="ARBA00006594"/>
    </source>
</evidence>
<sequence length="277" mass="31441">METYLEPVQPVSPLAPYMGGKRLLAPKIIERIGQIPHTVYAEPFIGMGGIFFRRTHRPTSEIINDRNGDVVTLFRILQRHYPAFLDHLKFQLTSRREFERLSRVDPSTLTDLERAARFLYLQRTAYGGKVTGQNFGVSSGRPARFDYTQIGPALEDVYERLAGVVIENLDWAEVIDRYDGPSTLFYLDPPYWDCEDDYGSGLFDREQFDKMAERLERLQGKAIVSLNDTPGVRRTFGNFRTEAVDLTYSIGQASGGPKAVGEVLIYTFPEPSLPLFG</sequence>
<dbReference type="RefSeq" id="WP_338606834.1">
    <property type="nucleotide sequence ID" value="NZ_CP146275.1"/>
</dbReference>
<dbReference type="InterPro" id="IPR023095">
    <property type="entry name" value="Ade_MeTrfase_dom_2"/>
</dbReference>
<keyword evidence="5" id="KW-0949">S-adenosyl-L-methionine</keyword>
<evidence type="ECO:0000313" key="8">
    <source>
        <dbReference type="Proteomes" id="UP001369958"/>
    </source>
</evidence>
<dbReference type="PANTHER" id="PTHR30481:SF4">
    <property type="entry name" value="SITE-SPECIFIC DNA-METHYLTRANSFERASE (ADENINE-SPECIFIC)"/>
    <property type="match status" value="1"/>
</dbReference>
<dbReference type="Gene3D" id="3.40.50.150">
    <property type="entry name" value="Vaccinia Virus protein VP39"/>
    <property type="match status" value="1"/>
</dbReference>
<dbReference type="GO" id="GO:0032259">
    <property type="term" value="P:methylation"/>
    <property type="evidence" value="ECO:0007669"/>
    <property type="project" value="UniProtKB-KW"/>
</dbReference>
<organism evidence="7 8">
    <name type="scientific">Pelagibacterium nitratireducens</name>
    <dbReference type="NCBI Taxonomy" id="1046114"/>
    <lineage>
        <taxon>Bacteria</taxon>
        <taxon>Pseudomonadati</taxon>
        <taxon>Pseudomonadota</taxon>
        <taxon>Alphaproteobacteria</taxon>
        <taxon>Hyphomicrobiales</taxon>
        <taxon>Devosiaceae</taxon>
        <taxon>Pelagibacterium</taxon>
    </lineage>
</organism>
<evidence type="ECO:0000256" key="4">
    <source>
        <dbReference type="ARBA" id="ARBA00022679"/>
    </source>
</evidence>
<dbReference type="Pfam" id="PF02086">
    <property type="entry name" value="MethyltransfD12"/>
    <property type="match status" value="1"/>
</dbReference>